<dbReference type="PROSITE" id="PS50088">
    <property type="entry name" value="ANK_REPEAT"/>
    <property type="match status" value="3"/>
</dbReference>
<proteinExistence type="predicted"/>
<evidence type="ECO:0000313" key="5">
    <source>
        <dbReference type="Proteomes" id="UP000717696"/>
    </source>
</evidence>
<sequence>TKLLLEKGADLEATGASGRTPLSWQAGNGCEAVVKLLLEKGADLEAKDDNGRTPLLRVGESGGDAIAKLLLEKGANLEAKDCHDLTPLLWAASNGREAVATLLLEKGADLEAKGGDGFTPSGPKPDFDGLCVHVHARHPLHLLVALGDVGLIYADGVDLEHGRLVMFFALCQVGM</sequence>
<keyword evidence="1" id="KW-0677">Repeat</keyword>
<evidence type="ECO:0000256" key="3">
    <source>
        <dbReference type="PROSITE-ProRule" id="PRU00023"/>
    </source>
</evidence>
<evidence type="ECO:0000256" key="1">
    <source>
        <dbReference type="ARBA" id="ARBA00022737"/>
    </source>
</evidence>
<dbReference type="PANTHER" id="PTHR24171">
    <property type="entry name" value="ANKYRIN REPEAT DOMAIN-CONTAINING PROTEIN 39-RELATED"/>
    <property type="match status" value="1"/>
</dbReference>
<dbReference type="AlphaFoldDB" id="A0A9P9I9X1"/>
<gene>
    <name evidence="4" type="ORF">B0J13DRAFT_461547</name>
</gene>
<dbReference type="SUPFAM" id="SSF48403">
    <property type="entry name" value="Ankyrin repeat"/>
    <property type="match status" value="1"/>
</dbReference>
<evidence type="ECO:0000313" key="4">
    <source>
        <dbReference type="EMBL" id="KAH7112262.1"/>
    </source>
</evidence>
<keyword evidence="2 3" id="KW-0040">ANK repeat</keyword>
<name>A0A9P9I9X1_9HYPO</name>
<comment type="caution">
    <text evidence="4">The sequence shown here is derived from an EMBL/GenBank/DDBJ whole genome shotgun (WGS) entry which is preliminary data.</text>
</comment>
<dbReference type="Pfam" id="PF12796">
    <property type="entry name" value="Ank_2"/>
    <property type="match status" value="1"/>
</dbReference>
<evidence type="ECO:0000256" key="2">
    <source>
        <dbReference type="ARBA" id="ARBA00023043"/>
    </source>
</evidence>
<dbReference type="OrthoDB" id="4900533at2759"/>
<feature type="repeat" description="ANK" evidence="3">
    <location>
        <begin position="50"/>
        <end position="82"/>
    </location>
</feature>
<accession>A0A9P9I9X1</accession>
<reference evidence="4" key="1">
    <citation type="journal article" date="2021" name="Nat. Commun.">
        <title>Genetic determinants of endophytism in the Arabidopsis root mycobiome.</title>
        <authorList>
            <person name="Mesny F."/>
            <person name="Miyauchi S."/>
            <person name="Thiergart T."/>
            <person name="Pickel B."/>
            <person name="Atanasova L."/>
            <person name="Karlsson M."/>
            <person name="Huettel B."/>
            <person name="Barry K.W."/>
            <person name="Haridas S."/>
            <person name="Chen C."/>
            <person name="Bauer D."/>
            <person name="Andreopoulos W."/>
            <person name="Pangilinan J."/>
            <person name="LaButti K."/>
            <person name="Riley R."/>
            <person name="Lipzen A."/>
            <person name="Clum A."/>
            <person name="Drula E."/>
            <person name="Henrissat B."/>
            <person name="Kohler A."/>
            <person name="Grigoriev I.V."/>
            <person name="Martin F.M."/>
            <person name="Hacquard S."/>
        </authorList>
    </citation>
    <scope>NUCLEOTIDE SEQUENCE</scope>
    <source>
        <strain evidence="4">MPI-CAGE-AT-0021</strain>
    </source>
</reference>
<dbReference type="InterPro" id="IPR002110">
    <property type="entry name" value="Ankyrin_rpt"/>
</dbReference>
<keyword evidence="5" id="KW-1185">Reference proteome</keyword>
<dbReference type="Gene3D" id="1.25.40.20">
    <property type="entry name" value="Ankyrin repeat-containing domain"/>
    <property type="match status" value="2"/>
</dbReference>
<protein>
    <submittedName>
        <fullName evidence="4">Ankyrin repeat-containing domain protein</fullName>
    </submittedName>
</protein>
<organism evidence="4 5">
    <name type="scientific">Dactylonectria estremocensis</name>
    <dbReference type="NCBI Taxonomy" id="1079267"/>
    <lineage>
        <taxon>Eukaryota</taxon>
        <taxon>Fungi</taxon>
        <taxon>Dikarya</taxon>
        <taxon>Ascomycota</taxon>
        <taxon>Pezizomycotina</taxon>
        <taxon>Sordariomycetes</taxon>
        <taxon>Hypocreomycetidae</taxon>
        <taxon>Hypocreales</taxon>
        <taxon>Nectriaceae</taxon>
        <taxon>Dactylonectria</taxon>
    </lineage>
</organism>
<dbReference type="Proteomes" id="UP000717696">
    <property type="component" value="Unassembled WGS sequence"/>
</dbReference>
<dbReference type="SMART" id="SM00248">
    <property type="entry name" value="ANK"/>
    <property type="match status" value="3"/>
</dbReference>
<dbReference type="PROSITE" id="PS50297">
    <property type="entry name" value="ANK_REP_REGION"/>
    <property type="match status" value="3"/>
</dbReference>
<feature type="repeat" description="ANK" evidence="3">
    <location>
        <begin position="83"/>
        <end position="115"/>
    </location>
</feature>
<dbReference type="EMBL" id="JAGMUU010000052">
    <property type="protein sequence ID" value="KAH7112262.1"/>
    <property type="molecule type" value="Genomic_DNA"/>
</dbReference>
<dbReference type="InterPro" id="IPR036770">
    <property type="entry name" value="Ankyrin_rpt-contain_sf"/>
</dbReference>
<feature type="non-terminal residue" evidence="4">
    <location>
        <position position="1"/>
    </location>
</feature>
<feature type="repeat" description="ANK" evidence="3">
    <location>
        <begin position="17"/>
        <end position="49"/>
    </location>
</feature>